<reference evidence="6 7" key="1">
    <citation type="submission" date="2021-05" db="EMBL/GenBank/DDBJ databases">
        <title>Molecular characterization for Shewanella algae harboring chromosomal blaOXA-55-like strains isolated from clinical and environment sample.</title>
        <authorList>
            <person name="Ohama Y."/>
            <person name="Aoki K."/>
            <person name="Harada S."/>
            <person name="Moriya K."/>
            <person name="Ishii Y."/>
            <person name="Tateda K."/>
        </authorList>
    </citation>
    <scope>NUCLEOTIDE SEQUENCE [LARGE SCALE GENOMIC DNA]</scope>
    <source>
        <strain evidence="6 7">LMG 23746</strain>
    </source>
</reference>
<dbReference type="InterPro" id="IPR013655">
    <property type="entry name" value="PAS_fold_3"/>
</dbReference>
<gene>
    <name evidence="6" type="ORF">TUM4630_14350</name>
</gene>
<dbReference type="SUPFAM" id="SSF55785">
    <property type="entry name" value="PYP-like sensor domain (PAS domain)"/>
    <property type="match status" value="2"/>
</dbReference>
<dbReference type="InterPro" id="IPR004089">
    <property type="entry name" value="MCPsignal_dom"/>
</dbReference>
<evidence type="ECO:0000259" key="5">
    <source>
        <dbReference type="PROSITE" id="PS50113"/>
    </source>
</evidence>
<sequence length="438" mass="48289">MFGFGRGKLALQQQQAQYNAALRTDNHILSAIRGSVPYIEFSVDGEVLTANKQFLAVIGYSLEEIQGRHHSMLCQSQYVADRNYKKFWQELGQGKLNQGTFQRICKDGSVIWIEATYVPVKDEQGRVSKVVKIASDVTEDRLQLDRQEAIFNALNKSLAFIEFTPDGEVIDANSNFCNTIGYSHHEIKGLHHRLFCTDNFLREQPDFWALLAKGRFQSGLFERITKQGNTVWLEATYNPIVDEAGNVVRVVKFASDVTPRIEHQQAVQNASQLARQSALETVDIAQNGANMLDSASEVANDIDASVTEAAGLMEQLAVQSQQITKIVSTIAKVADQTNLLALNAAIEAARAGEYGRGFAVVADEVRTLAANTSRATHDIEQIVKRNSELTKVSEAGMLAIQAKVSQCNQQLQLTQSLISDIRKGAQNVADTVNGLVSD</sequence>
<dbReference type="Pfam" id="PF00015">
    <property type="entry name" value="MCPsignal"/>
    <property type="match status" value="1"/>
</dbReference>
<feature type="domain" description="Methyl-accepting transducer" evidence="3">
    <location>
        <begin position="264"/>
        <end position="438"/>
    </location>
</feature>
<evidence type="ECO:0000256" key="2">
    <source>
        <dbReference type="PROSITE-ProRule" id="PRU00284"/>
    </source>
</evidence>
<feature type="domain" description="PAS" evidence="4">
    <location>
        <begin position="37"/>
        <end position="68"/>
    </location>
</feature>
<dbReference type="Pfam" id="PF08447">
    <property type="entry name" value="PAS_3"/>
    <property type="match status" value="2"/>
</dbReference>
<dbReference type="InterPro" id="IPR035965">
    <property type="entry name" value="PAS-like_dom_sf"/>
</dbReference>
<name>A0ABQ4PE47_9GAMM</name>
<keyword evidence="1 2" id="KW-0807">Transducer</keyword>
<feature type="domain" description="PAC" evidence="5">
    <location>
        <begin position="97"/>
        <end position="149"/>
    </location>
</feature>
<evidence type="ECO:0000313" key="7">
    <source>
        <dbReference type="Proteomes" id="UP000761574"/>
    </source>
</evidence>
<dbReference type="SMART" id="SM00283">
    <property type="entry name" value="MA"/>
    <property type="match status" value="1"/>
</dbReference>
<dbReference type="SUPFAM" id="SSF58104">
    <property type="entry name" value="Methyl-accepting chemotaxis protein (MCP) signaling domain"/>
    <property type="match status" value="1"/>
</dbReference>
<dbReference type="InterPro" id="IPR050903">
    <property type="entry name" value="Bact_Chemotaxis_MeTrfase"/>
</dbReference>
<dbReference type="PROSITE" id="PS50111">
    <property type="entry name" value="CHEMOTAXIS_TRANSDUC_2"/>
    <property type="match status" value="1"/>
</dbReference>
<dbReference type="CDD" id="cd00130">
    <property type="entry name" value="PAS"/>
    <property type="match status" value="2"/>
</dbReference>
<dbReference type="Proteomes" id="UP000761574">
    <property type="component" value="Unassembled WGS sequence"/>
</dbReference>
<organism evidence="6 7">
    <name type="scientific">Shewanella algidipiscicola</name>
    <dbReference type="NCBI Taxonomy" id="614070"/>
    <lineage>
        <taxon>Bacteria</taxon>
        <taxon>Pseudomonadati</taxon>
        <taxon>Pseudomonadota</taxon>
        <taxon>Gammaproteobacteria</taxon>
        <taxon>Alteromonadales</taxon>
        <taxon>Shewanellaceae</taxon>
        <taxon>Shewanella</taxon>
    </lineage>
</organism>
<feature type="domain" description="PAC" evidence="5">
    <location>
        <begin position="217"/>
        <end position="269"/>
    </location>
</feature>
<dbReference type="PANTHER" id="PTHR24422">
    <property type="entry name" value="CHEMOTAXIS PROTEIN METHYLTRANSFERASE"/>
    <property type="match status" value="1"/>
</dbReference>
<dbReference type="NCBIfam" id="TIGR00229">
    <property type="entry name" value="sensory_box"/>
    <property type="match status" value="2"/>
</dbReference>
<dbReference type="SMART" id="SM00091">
    <property type="entry name" value="PAS"/>
    <property type="match status" value="2"/>
</dbReference>
<comment type="caution">
    <text evidence="6">The sequence shown here is derived from an EMBL/GenBank/DDBJ whole genome shotgun (WGS) entry which is preliminary data.</text>
</comment>
<dbReference type="InterPro" id="IPR001610">
    <property type="entry name" value="PAC"/>
</dbReference>
<evidence type="ECO:0000259" key="3">
    <source>
        <dbReference type="PROSITE" id="PS50111"/>
    </source>
</evidence>
<dbReference type="PRINTS" id="PR00260">
    <property type="entry name" value="CHEMTRNSDUCR"/>
</dbReference>
<proteinExistence type="predicted"/>
<dbReference type="SMART" id="SM00086">
    <property type="entry name" value="PAC"/>
    <property type="match status" value="2"/>
</dbReference>
<dbReference type="InterPro" id="IPR000014">
    <property type="entry name" value="PAS"/>
</dbReference>
<accession>A0ABQ4PE47</accession>
<evidence type="ECO:0000313" key="6">
    <source>
        <dbReference type="EMBL" id="GIU45674.1"/>
    </source>
</evidence>
<evidence type="ECO:0000256" key="1">
    <source>
        <dbReference type="ARBA" id="ARBA00023224"/>
    </source>
</evidence>
<keyword evidence="7" id="KW-1185">Reference proteome</keyword>
<dbReference type="PANTHER" id="PTHR24422:SF10">
    <property type="entry name" value="CHEMOTAXIS PROTEIN METHYLTRANSFERASE 2"/>
    <property type="match status" value="1"/>
</dbReference>
<dbReference type="InterPro" id="IPR004090">
    <property type="entry name" value="Chemotax_Me-accpt_rcpt"/>
</dbReference>
<evidence type="ECO:0000259" key="4">
    <source>
        <dbReference type="PROSITE" id="PS50112"/>
    </source>
</evidence>
<dbReference type="InterPro" id="IPR000700">
    <property type="entry name" value="PAS-assoc_C"/>
</dbReference>
<dbReference type="Gene3D" id="1.10.287.950">
    <property type="entry name" value="Methyl-accepting chemotaxis protein"/>
    <property type="match status" value="1"/>
</dbReference>
<dbReference type="PROSITE" id="PS50113">
    <property type="entry name" value="PAC"/>
    <property type="match status" value="2"/>
</dbReference>
<dbReference type="EMBL" id="BPFB01000013">
    <property type="protein sequence ID" value="GIU45674.1"/>
    <property type="molecule type" value="Genomic_DNA"/>
</dbReference>
<protein>
    <submittedName>
        <fullName evidence="6">Methyl-accepting chemotaxis protein</fullName>
    </submittedName>
</protein>
<dbReference type="PROSITE" id="PS50112">
    <property type="entry name" value="PAS"/>
    <property type="match status" value="1"/>
</dbReference>
<dbReference type="Gene3D" id="3.30.450.20">
    <property type="entry name" value="PAS domain"/>
    <property type="match status" value="2"/>
</dbReference>